<name>A0ABD1ZNN5_9MARC</name>
<accession>A0ABD1ZNN5</accession>
<evidence type="ECO:0000313" key="3">
    <source>
        <dbReference type="EMBL" id="KAL2653056.1"/>
    </source>
</evidence>
<proteinExistence type="predicted"/>
<dbReference type="PANTHER" id="PTHR35459:SF2">
    <property type="entry name" value="T1N6.14 PROTEIN"/>
    <property type="match status" value="1"/>
</dbReference>
<keyword evidence="4" id="KW-1185">Reference proteome</keyword>
<dbReference type="Proteomes" id="UP001605036">
    <property type="component" value="Unassembled WGS sequence"/>
</dbReference>
<dbReference type="EMBL" id="JBHFFA010000001">
    <property type="protein sequence ID" value="KAL2653056.1"/>
    <property type="molecule type" value="Genomic_DNA"/>
</dbReference>
<feature type="region of interest" description="Disordered" evidence="1">
    <location>
        <begin position="38"/>
        <end position="89"/>
    </location>
</feature>
<feature type="signal peptide" evidence="2">
    <location>
        <begin position="1"/>
        <end position="19"/>
    </location>
</feature>
<feature type="compositionally biased region" description="Basic and acidic residues" evidence="1">
    <location>
        <begin position="231"/>
        <end position="265"/>
    </location>
</feature>
<feature type="region of interest" description="Disordered" evidence="1">
    <location>
        <begin position="154"/>
        <end position="279"/>
    </location>
</feature>
<sequence>MSSLLLSILTGDFLFPSDSQVATFVPTQQLEAKTRTKTMMHADGDRGYGEGTSTRPPVETPVPKPRRKRGAAGEEGDAKRRRKPKPTVEVDSTFTELKRLVQEMRPSTIQVLRTPFYRNCKAARNMRKGVRQIRDFCKQIRLETVLLSKKKLGEEATKRRRKKPEASPAGGGAPTGNLDLEGPSLSHSPEQPAHSNEKKMATLIPREAREPSESSEAPKPRLPVIKPDTSPPDRDWDMEVTPKREKDREREKSPRREREREKSKIEDEELTKEDSEESD</sequence>
<gene>
    <name evidence="3" type="ORF">R1flu_021184</name>
</gene>
<dbReference type="PANTHER" id="PTHR35459">
    <property type="entry name" value="T1N6.14 PROTEIN"/>
    <property type="match status" value="1"/>
</dbReference>
<keyword evidence="2" id="KW-0732">Signal</keyword>
<feature type="compositionally biased region" description="Acidic residues" evidence="1">
    <location>
        <begin position="266"/>
        <end position="279"/>
    </location>
</feature>
<feature type="compositionally biased region" description="Basic and acidic residues" evidence="1">
    <location>
        <begin position="195"/>
        <end position="219"/>
    </location>
</feature>
<protein>
    <submittedName>
        <fullName evidence="3">Uncharacterized protein</fullName>
    </submittedName>
</protein>
<evidence type="ECO:0000313" key="4">
    <source>
        <dbReference type="Proteomes" id="UP001605036"/>
    </source>
</evidence>
<reference evidence="3 4" key="1">
    <citation type="submission" date="2024-09" db="EMBL/GenBank/DDBJ databases">
        <title>Chromosome-scale assembly of Riccia fluitans.</title>
        <authorList>
            <person name="Paukszto L."/>
            <person name="Sawicki J."/>
            <person name="Karawczyk K."/>
            <person name="Piernik-Szablinska J."/>
            <person name="Szczecinska M."/>
            <person name="Mazdziarz M."/>
        </authorList>
    </citation>
    <scope>NUCLEOTIDE SEQUENCE [LARGE SCALE GENOMIC DNA]</scope>
    <source>
        <strain evidence="3">Rf_01</strain>
        <tissue evidence="3">Aerial parts of the thallus</tissue>
    </source>
</reference>
<organism evidence="3 4">
    <name type="scientific">Riccia fluitans</name>
    <dbReference type="NCBI Taxonomy" id="41844"/>
    <lineage>
        <taxon>Eukaryota</taxon>
        <taxon>Viridiplantae</taxon>
        <taxon>Streptophyta</taxon>
        <taxon>Embryophyta</taxon>
        <taxon>Marchantiophyta</taxon>
        <taxon>Marchantiopsida</taxon>
        <taxon>Marchantiidae</taxon>
        <taxon>Marchantiales</taxon>
        <taxon>Ricciaceae</taxon>
        <taxon>Riccia</taxon>
    </lineage>
</organism>
<comment type="caution">
    <text evidence="3">The sequence shown here is derived from an EMBL/GenBank/DDBJ whole genome shotgun (WGS) entry which is preliminary data.</text>
</comment>
<feature type="chain" id="PRO_5044754825" evidence="2">
    <location>
        <begin position="20"/>
        <end position="279"/>
    </location>
</feature>
<evidence type="ECO:0000256" key="1">
    <source>
        <dbReference type="SAM" id="MobiDB-lite"/>
    </source>
</evidence>
<evidence type="ECO:0000256" key="2">
    <source>
        <dbReference type="SAM" id="SignalP"/>
    </source>
</evidence>
<dbReference type="AlphaFoldDB" id="A0ABD1ZNN5"/>